<dbReference type="Pfam" id="PF17765">
    <property type="entry name" value="MLTR_LBD"/>
    <property type="match status" value="1"/>
</dbReference>
<protein>
    <submittedName>
        <fullName evidence="2">Transcriptional regulator with XRE-family HTH domain</fullName>
    </submittedName>
</protein>
<reference evidence="2 3" key="1">
    <citation type="submission" date="2020-08" db="EMBL/GenBank/DDBJ databases">
        <title>Sequencing the genomes of 1000 actinobacteria strains.</title>
        <authorList>
            <person name="Klenk H.-P."/>
        </authorList>
    </citation>
    <scope>NUCLEOTIDE SEQUENCE [LARGE SCALE GENOMIC DNA]</scope>
    <source>
        <strain evidence="2 3">DSM 43851</strain>
    </source>
</reference>
<dbReference type="Gene3D" id="3.30.450.180">
    <property type="match status" value="1"/>
</dbReference>
<evidence type="ECO:0000259" key="1">
    <source>
        <dbReference type="PROSITE" id="PS50943"/>
    </source>
</evidence>
<evidence type="ECO:0000313" key="3">
    <source>
        <dbReference type="Proteomes" id="UP000585638"/>
    </source>
</evidence>
<dbReference type="GO" id="GO:0003677">
    <property type="term" value="F:DNA binding"/>
    <property type="evidence" value="ECO:0007669"/>
    <property type="project" value="InterPro"/>
</dbReference>
<keyword evidence="3" id="KW-1185">Reference proteome</keyword>
<dbReference type="SMART" id="SM00530">
    <property type="entry name" value="HTH_XRE"/>
    <property type="match status" value="1"/>
</dbReference>
<dbReference type="Gene3D" id="1.10.260.40">
    <property type="entry name" value="lambda repressor-like DNA-binding domains"/>
    <property type="match status" value="1"/>
</dbReference>
<dbReference type="InterPro" id="IPR001387">
    <property type="entry name" value="Cro/C1-type_HTH"/>
</dbReference>
<feature type="domain" description="HTH cro/C1-type" evidence="1">
    <location>
        <begin position="40"/>
        <end position="87"/>
    </location>
</feature>
<comment type="caution">
    <text evidence="2">The sequence shown here is derived from an EMBL/GenBank/DDBJ whole genome shotgun (WGS) entry which is preliminary data.</text>
</comment>
<organism evidence="2 3">
    <name type="scientific">Kutzneria kofuensis</name>
    <dbReference type="NCBI Taxonomy" id="103725"/>
    <lineage>
        <taxon>Bacteria</taxon>
        <taxon>Bacillati</taxon>
        <taxon>Actinomycetota</taxon>
        <taxon>Actinomycetes</taxon>
        <taxon>Pseudonocardiales</taxon>
        <taxon>Pseudonocardiaceae</taxon>
        <taxon>Kutzneria</taxon>
    </lineage>
</organism>
<dbReference type="Pfam" id="PF13560">
    <property type="entry name" value="HTH_31"/>
    <property type="match status" value="1"/>
</dbReference>
<dbReference type="CDD" id="cd00093">
    <property type="entry name" value="HTH_XRE"/>
    <property type="match status" value="1"/>
</dbReference>
<evidence type="ECO:0000313" key="2">
    <source>
        <dbReference type="EMBL" id="MBB5890937.1"/>
    </source>
</evidence>
<name>A0A7W9KEF4_9PSEU</name>
<dbReference type="PANTHER" id="PTHR35010">
    <property type="entry name" value="BLL4672 PROTEIN-RELATED"/>
    <property type="match status" value="1"/>
</dbReference>
<dbReference type="RefSeq" id="WP_184860718.1">
    <property type="nucleotide sequence ID" value="NZ_JACHIR010000001.1"/>
</dbReference>
<dbReference type="PROSITE" id="PS50943">
    <property type="entry name" value="HTH_CROC1"/>
    <property type="match status" value="1"/>
</dbReference>
<accession>A0A7W9KEF4</accession>
<dbReference type="SUPFAM" id="SSF47413">
    <property type="entry name" value="lambda repressor-like DNA-binding domains"/>
    <property type="match status" value="1"/>
</dbReference>
<gene>
    <name evidence="2" type="ORF">BJ998_002133</name>
</gene>
<dbReference type="InterPro" id="IPR041413">
    <property type="entry name" value="MLTR_LBD"/>
</dbReference>
<dbReference type="EMBL" id="JACHIR010000001">
    <property type="protein sequence ID" value="MBB5890937.1"/>
    <property type="molecule type" value="Genomic_DNA"/>
</dbReference>
<dbReference type="InterPro" id="IPR010982">
    <property type="entry name" value="Lambda_DNA-bd_dom_sf"/>
</dbReference>
<sequence>MVSAEGGNRHILAAFLRSRRERVTPESVGLPAGPRRRTVGLRREEVAVLAGLSPTWYTYLEQGRNIRPSAEVLDSLARVLKLSEDERRYMHTLAYGHTSVAPAERTEQEGVDLIRGVVATTANGAEPVYAPDRFCDVYAWNQAAVEWYTDFGKIPYEQRNMLLWMLTDPLARERFVDWEYDVTDVIARFRWVSAPYRGHPRLEAIIAAAEQAHPRFRDWWQDHDVRVQRSRTRRLRHPELGERSWRISALYLADFDNLMMVFHLPT</sequence>
<dbReference type="AlphaFoldDB" id="A0A7W9KEF4"/>
<dbReference type="Proteomes" id="UP000585638">
    <property type="component" value="Unassembled WGS sequence"/>
</dbReference>
<proteinExistence type="predicted"/>